<keyword evidence="7" id="KW-0325">Glycoprotein</keyword>
<evidence type="ECO:0000256" key="2">
    <source>
        <dbReference type="ARBA" id="ARBA00004834"/>
    </source>
</evidence>
<evidence type="ECO:0000256" key="6">
    <source>
        <dbReference type="ARBA" id="ARBA00022801"/>
    </source>
</evidence>
<dbReference type="Proteomes" id="UP000243723">
    <property type="component" value="Unassembled WGS sequence"/>
</dbReference>
<evidence type="ECO:0000259" key="10">
    <source>
        <dbReference type="SMART" id="SM00813"/>
    </source>
</evidence>
<proteinExistence type="inferred from homology"/>
<dbReference type="GO" id="GO:0046556">
    <property type="term" value="F:alpha-L-arabinofuranosidase activity"/>
    <property type="evidence" value="ECO:0007669"/>
    <property type="project" value="UniProtKB-EC"/>
</dbReference>
<evidence type="ECO:0000313" key="11">
    <source>
        <dbReference type="EMBL" id="PSK43604.1"/>
    </source>
</evidence>
<dbReference type="Pfam" id="PF06964">
    <property type="entry name" value="Alpha-L-AF_C"/>
    <property type="match status" value="1"/>
</dbReference>
<feature type="signal peptide" evidence="9">
    <location>
        <begin position="1"/>
        <end position="19"/>
    </location>
</feature>
<dbReference type="Gene3D" id="2.60.120.260">
    <property type="entry name" value="Galactose-binding domain-like"/>
    <property type="match status" value="1"/>
</dbReference>
<gene>
    <name evidence="11" type="ORF">B9Z65_7118</name>
</gene>
<dbReference type="UniPathway" id="UPA00667"/>
<dbReference type="PANTHER" id="PTHR31776">
    <property type="entry name" value="ALPHA-L-ARABINOFURANOSIDASE 1"/>
    <property type="match status" value="1"/>
</dbReference>
<feature type="chain" id="PRO_5015140633" description="non-reducing end alpha-L-arabinofuranosidase" evidence="9">
    <location>
        <begin position="20"/>
        <end position="685"/>
    </location>
</feature>
<dbReference type="OrthoDB" id="406864at2759"/>
<dbReference type="FunFam" id="3.20.20.80:FF:000322">
    <property type="entry name" value="Probable alpha-L-arabinofuranosidase A"/>
    <property type="match status" value="1"/>
</dbReference>
<name>A0A2P7Z5X3_9PEZI</name>
<feature type="domain" description="Alpha-L-arabinofuranosidase C-terminal" evidence="10">
    <location>
        <begin position="460"/>
        <end position="660"/>
    </location>
</feature>
<dbReference type="SUPFAM" id="SSF51445">
    <property type="entry name" value="(Trans)glycosidases"/>
    <property type="match status" value="1"/>
</dbReference>
<dbReference type="PANTHER" id="PTHR31776:SF0">
    <property type="entry name" value="ALPHA-L-ARABINOFURANOSIDASE 1"/>
    <property type="match status" value="1"/>
</dbReference>
<dbReference type="InterPro" id="IPR055235">
    <property type="entry name" value="ASD1_cat"/>
</dbReference>
<dbReference type="Pfam" id="PF22848">
    <property type="entry name" value="ASD1_dom"/>
    <property type="match status" value="1"/>
</dbReference>
<keyword evidence="6" id="KW-0378">Hydrolase</keyword>
<comment type="catalytic activity">
    <reaction evidence="1">
        <text>Hydrolysis of terminal non-reducing alpha-L-arabinofuranoside residues in alpha-L-arabinosides.</text>
        <dbReference type="EC" id="3.2.1.55"/>
    </reaction>
</comment>
<sequence length="685" mass="74740">MVKITQALAALGFVASTTAVDIIVQSSGGNLTGKFGHPYGYGFLHEDINNSGDGGIYAELVQNRAFQYSPAFPVSTAHYFPINGANLSIQFVEPPLSNALPASMRVSSTGNSTGKIGFKNEGYWGMAVSPQTYTGSFWVKGAYTGSFTAALQSNLTDEVFASVDIESKSVDSDWTEHTFELVPETAAPNSNNTLAITFDGSATDLEFNLISLFPPTYKNRKNGLRVDIAEALADMNPTFLRFPGGNMLEGLTNATYWDWKDSLGPLRERPGFQGVWGYQQTHGLGMMEYLEWAEDMGLQAVLGVWAGLALNGDVTPQADLQPFIDDALNEIEFVRGPADSTWGARRAELGHPEPFELNYVEVGNEDWLAGYPGGWESYRSYRFQMFFDAIKAAYPDIQVIASSASSDPAPEGETRGPNTVNGLDFSKTPGAIGDYHPYREPDELVIEFDRFDNDIGHIIGEVAATHTNGAKEPRWDGPLYKYPWWIGAVGEAISLIGYERNSDRIPGTFYAPVLKNENRFQWPITLIQYTADPKQTTKAVTWYCWSLFAHHPITHTLPTASNSSYGPVYWGAGKDENRNGAMVWKGAAYNTTDGNPVPVSVQFQGINPGAKANLTVLTNAVGDPYRYNDPFTGVNIVNTTITEVIAGASGAFEFSLPQLSVAVLDTYSGAAPNGTYGPPTGYKRH</sequence>
<dbReference type="EC" id="3.2.1.55" evidence="4"/>
<feature type="region of interest" description="Disordered" evidence="8">
    <location>
        <begin position="403"/>
        <end position="423"/>
    </location>
</feature>
<dbReference type="InterPro" id="IPR017853">
    <property type="entry name" value="GH"/>
</dbReference>
<evidence type="ECO:0000256" key="8">
    <source>
        <dbReference type="SAM" id="MobiDB-lite"/>
    </source>
</evidence>
<keyword evidence="12" id="KW-1185">Reference proteome</keyword>
<keyword evidence="5 9" id="KW-0732">Signal</keyword>
<evidence type="ECO:0000313" key="12">
    <source>
        <dbReference type="Proteomes" id="UP000243723"/>
    </source>
</evidence>
<evidence type="ECO:0000256" key="1">
    <source>
        <dbReference type="ARBA" id="ARBA00001462"/>
    </source>
</evidence>
<dbReference type="InterPro" id="IPR051563">
    <property type="entry name" value="Glycosyl_Hydrolase_51"/>
</dbReference>
<evidence type="ECO:0000256" key="5">
    <source>
        <dbReference type="ARBA" id="ARBA00022729"/>
    </source>
</evidence>
<organism evidence="11 12">
    <name type="scientific">Elsinoe australis</name>
    <dbReference type="NCBI Taxonomy" id="40998"/>
    <lineage>
        <taxon>Eukaryota</taxon>
        <taxon>Fungi</taxon>
        <taxon>Dikarya</taxon>
        <taxon>Ascomycota</taxon>
        <taxon>Pezizomycotina</taxon>
        <taxon>Dothideomycetes</taxon>
        <taxon>Dothideomycetidae</taxon>
        <taxon>Myriangiales</taxon>
        <taxon>Elsinoaceae</taxon>
        <taxon>Elsinoe</taxon>
    </lineage>
</organism>
<comment type="similarity">
    <text evidence="3">Belongs to the glycosyl hydrolase 51 family.</text>
</comment>
<protein>
    <recommendedName>
        <fullName evidence="4">non-reducing end alpha-L-arabinofuranosidase</fullName>
        <ecNumber evidence="4">3.2.1.55</ecNumber>
    </recommendedName>
</protein>
<accession>A0A2P7Z5X3</accession>
<evidence type="ECO:0000256" key="7">
    <source>
        <dbReference type="ARBA" id="ARBA00023180"/>
    </source>
</evidence>
<dbReference type="GO" id="GO:0031222">
    <property type="term" value="P:arabinan catabolic process"/>
    <property type="evidence" value="ECO:0007669"/>
    <property type="project" value="UniProtKB-UniPathway"/>
</dbReference>
<comment type="caution">
    <text evidence="11">The sequence shown here is derived from an EMBL/GenBank/DDBJ whole genome shotgun (WGS) entry which is preliminary data.</text>
</comment>
<evidence type="ECO:0000256" key="4">
    <source>
        <dbReference type="ARBA" id="ARBA00012670"/>
    </source>
</evidence>
<dbReference type="GO" id="GO:0046373">
    <property type="term" value="P:L-arabinose metabolic process"/>
    <property type="evidence" value="ECO:0007669"/>
    <property type="project" value="InterPro"/>
</dbReference>
<dbReference type="SMART" id="SM00813">
    <property type="entry name" value="Alpha-L-AF_C"/>
    <property type="match status" value="1"/>
</dbReference>
<dbReference type="EMBL" id="NHZQ01000305">
    <property type="protein sequence ID" value="PSK43604.1"/>
    <property type="molecule type" value="Genomic_DNA"/>
</dbReference>
<reference evidence="11 12" key="1">
    <citation type="submission" date="2017-05" db="EMBL/GenBank/DDBJ databases">
        <title>Draft genome sequence of Elsinoe australis.</title>
        <authorList>
            <person name="Cheng Q."/>
        </authorList>
    </citation>
    <scope>NUCLEOTIDE SEQUENCE [LARGE SCALE GENOMIC DNA]</scope>
    <source>
        <strain evidence="11 12">NL1</strain>
    </source>
</reference>
<comment type="pathway">
    <text evidence="2">Glycan metabolism; L-arabinan degradation.</text>
</comment>
<dbReference type="AlphaFoldDB" id="A0A2P7Z5X3"/>
<dbReference type="Gene3D" id="3.20.20.80">
    <property type="entry name" value="Glycosidases"/>
    <property type="match status" value="1"/>
</dbReference>
<dbReference type="STRING" id="40998.A0A2P7Z5X3"/>
<dbReference type="InterPro" id="IPR010720">
    <property type="entry name" value="Alpha-L-AF_C"/>
</dbReference>
<evidence type="ECO:0000256" key="9">
    <source>
        <dbReference type="SAM" id="SignalP"/>
    </source>
</evidence>
<evidence type="ECO:0000256" key="3">
    <source>
        <dbReference type="ARBA" id="ARBA00007186"/>
    </source>
</evidence>